<evidence type="ECO:0000313" key="1">
    <source>
        <dbReference type="EMBL" id="KKS14008.1"/>
    </source>
</evidence>
<dbReference type="EMBL" id="LCBN01000010">
    <property type="protein sequence ID" value="KKS14008.1"/>
    <property type="molecule type" value="Genomic_DNA"/>
</dbReference>
<evidence type="ECO:0000313" key="2">
    <source>
        <dbReference type="Proteomes" id="UP000034753"/>
    </source>
</evidence>
<protein>
    <submittedName>
        <fullName evidence="1">Uncharacterized protein</fullName>
    </submittedName>
</protein>
<organism evidence="1 2">
    <name type="scientific">Candidatus Daviesbacteria bacterium GW2011_GWB1_41_5</name>
    <dbReference type="NCBI Taxonomy" id="1618429"/>
    <lineage>
        <taxon>Bacteria</taxon>
        <taxon>Candidatus Daviesiibacteriota</taxon>
    </lineage>
</organism>
<proteinExistence type="predicted"/>
<gene>
    <name evidence="1" type="ORF">UU67_C0010G0020</name>
</gene>
<name>A0A0G0ZM02_9BACT</name>
<reference evidence="1 2" key="1">
    <citation type="journal article" date="2015" name="Nature">
        <title>rRNA introns, odd ribosomes, and small enigmatic genomes across a large radiation of phyla.</title>
        <authorList>
            <person name="Brown C.T."/>
            <person name="Hug L.A."/>
            <person name="Thomas B.C."/>
            <person name="Sharon I."/>
            <person name="Castelle C.J."/>
            <person name="Singh A."/>
            <person name="Wilkins M.J."/>
            <person name="Williams K.H."/>
            <person name="Banfield J.F."/>
        </authorList>
    </citation>
    <scope>NUCLEOTIDE SEQUENCE [LARGE SCALE GENOMIC DNA]</scope>
</reference>
<dbReference type="AlphaFoldDB" id="A0A0G0ZM02"/>
<sequence length="109" mass="12958">MDAQFKKDLIDILGREFDKRFAKKFQEVREALGKDMIQVFNQGFDSLVLPQFEDIDKNFTGIKRRLDSLEDRVGVIDRKLDSMNNKWIDCDFRLKKIERIPVIAHQIKK</sequence>
<accession>A0A0G0ZM02</accession>
<comment type="caution">
    <text evidence="1">The sequence shown here is derived from an EMBL/GenBank/DDBJ whole genome shotgun (WGS) entry which is preliminary data.</text>
</comment>
<dbReference type="Proteomes" id="UP000034753">
    <property type="component" value="Unassembled WGS sequence"/>
</dbReference>